<evidence type="ECO:0000256" key="5">
    <source>
        <dbReference type="ARBA" id="ARBA00022833"/>
    </source>
</evidence>
<dbReference type="AlphaFoldDB" id="A0A382LQ78"/>
<dbReference type="PANTHER" id="PTHR11705">
    <property type="entry name" value="PROTEASE FAMILY M14 CARBOXYPEPTIDASE A,B"/>
    <property type="match status" value="1"/>
</dbReference>
<evidence type="ECO:0000259" key="7">
    <source>
        <dbReference type="PROSITE" id="PS52035"/>
    </source>
</evidence>
<evidence type="ECO:0000256" key="4">
    <source>
        <dbReference type="ARBA" id="ARBA00022801"/>
    </source>
</evidence>
<evidence type="ECO:0000313" key="8">
    <source>
        <dbReference type="EMBL" id="SVC37242.1"/>
    </source>
</evidence>
<dbReference type="PANTHER" id="PTHR11705:SF143">
    <property type="entry name" value="SLL0236 PROTEIN"/>
    <property type="match status" value="1"/>
</dbReference>
<keyword evidence="4" id="KW-0378">Hydrolase</keyword>
<evidence type="ECO:0000256" key="2">
    <source>
        <dbReference type="ARBA" id="ARBA00005988"/>
    </source>
</evidence>
<feature type="non-terminal residue" evidence="8">
    <location>
        <position position="398"/>
    </location>
</feature>
<dbReference type="Gene3D" id="3.40.630.10">
    <property type="entry name" value="Zn peptidases"/>
    <property type="match status" value="1"/>
</dbReference>
<proteinExistence type="inferred from homology"/>
<evidence type="ECO:0000256" key="1">
    <source>
        <dbReference type="ARBA" id="ARBA00001947"/>
    </source>
</evidence>
<keyword evidence="3" id="KW-0645">Protease</keyword>
<dbReference type="GO" id="GO:0008270">
    <property type="term" value="F:zinc ion binding"/>
    <property type="evidence" value="ECO:0007669"/>
    <property type="project" value="InterPro"/>
</dbReference>
<reference evidence="8" key="1">
    <citation type="submission" date="2018-05" db="EMBL/GenBank/DDBJ databases">
        <authorList>
            <person name="Lanie J.A."/>
            <person name="Ng W.-L."/>
            <person name="Kazmierczak K.M."/>
            <person name="Andrzejewski T.M."/>
            <person name="Davidsen T.M."/>
            <person name="Wayne K.J."/>
            <person name="Tettelin H."/>
            <person name="Glass J.I."/>
            <person name="Rusch D."/>
            <person name="Podicherti R."/>
            <person name="Tsui H.-C.T."/>
            <person name="Winkler M.E."/>
        </authorList>
    </citation>
    <scope>NUCLEOTIDE SEQUENCE</scope>
</reference>
<gene>
    <name evidence="8" type="ORF">METZ01_LOCUS290096</name>
</gene>
<name>A0A382LQ78_9ZZZZ</name>
<feature type="domain" description="Peptidase M14" evidence="7">
    <location>
        <begin position="1"/>
        <end position="393"/>
    </location>
</feature>
<sequence>DDYKLADHSQMVDYYKKLADASDRVQLTEVGKSALGRPMILLFISTPENLKQLDKWKSISAKLARARVSEDEAKKLVKEGKSILWIDGGMHATERAHGQMTSELAYRVATEESDEMKKIRENVILLLMPVINPDGMDIVVDWYRRNLGTPFETTGPPWLYHHYVGHDNNRDWFMNNMPESQACSWVIYNEWYPQIIYNHHQTGPSWARIFLPPFSDPVNPNIHPGVTTGVSLVGTAMGNRFAMKKMGGVVSDFQYSMWWNGGMRTAPYFHNQIGILTETSHATPTPRFYDPDSIPKAIGSRRANRMSNDGTDIFLPLPWEAGESHFRDAVDYMLTASMAVMNISADLREKWLMNIYTMGRDAIESGEAGGPYAYVIPTEQWDGVEATNLVTHLRRTGI</sequence>
<dbReference type="Pfam" id="PF00246">
    <property type="entry name" value="Peptidase_M14"/>
    <property type="match status" value="1"/>
</dbReference>
<evidence type="ECO:0000256" key="6">
    <source>
        <dbReference type="ARBA" id="ARBA00023049"/>
    </source>
</evidence>
<dbReference type="GO" id="GO:0006508">
    <property type="term" value="P:proteolysis"/>
    <property type="evidence" value="ECO:0007669"/>
    <property type="project" value="UniProtKB-KW"/>
</dbReference>
<accession>A0A382LQ78</accession>
<dbReference type="SUPFAM" id="SSF53187">
    <property type="entry name" value="Zn-dependent exopeptidases"/>
    <property type="match status" value="1"/>
</dbReference>
<dbReference type="CDD" id="cd06240">
    <property type="entry name" value="M14-like"/>
    <property type="match status" value="1"/>
</dbReference>
<dbReference type="PROSITE" id="PS52035">
    <property type="entry name" value="PEPTIDASE_M14"/>
    <property type="match status" value="1"/>
</dbReference>
<keyword evidence="6" id="KW-0482">Metalloprotease</keyword>
<dbReference type="GO" id="GO:0005615">
    <property type="term" value="C:extracellular space"/>
    <property type="evidence" value="ECO:0007669"/>
    <property type="project" value="TreeGrafter"/>
</dbReference>
<protein>
    <recommendedName>
        <fullName evidence="7">Peptidase M14 domain-containing protein</fullName>
    </recommendedName>
</protein>
<dbReference type="GO" id="GO:0004181">
    <property type="term" value="F:metallocarboxypeptidase activity"/>
    <property type="evidence" value="ECO:0007669"/>
    <property type="project" value="InterPro"/>
</dbReference>
<comment type="cofactor">
    <cofactor evidence="1">
        <name>Zn(2+)</name>
        <dbReference type="ChEBI" id="CHEBI:29105"/>
    </cofactor>
</comment>
<feature type="non-terminal residue" evidence="8">
    <location>
        <position position="1"/>
    </location>
</feature>
<dbReference type="InterPro" id="IPR000834">
    <property type="entry name" value="Peptidase_M14"/>
</dbReference>
<comment type="similarity">
    <text evidence="2">Belongs to the peptidase M14 family.</text>
</comment>
<dbReference type="EMBL" id="UINC01087675">
    <property type="protein sequence ID" value="SVC37242.1"/>
    <property type="molecule type" value="Genomic_DNA"/>
</dbReference>
<keyword evidence="5" id="KW-0862">Zinc</keyword>
<evidence type="ECO:0000256" key="3">
    <source>
        <dbReference type="ARBA" id="ARBA00022670"/>
    </source>
</evidence>
<organism evidence="8">
    <name type="scientific">marine metagenome</name>
    <dbReference type="NCBI Taxonomy" id="408172"/>
    <lineage>
        <taxon>unclassified sequences</taxon>
        <taxon>metagenomes</taxon>
        <taxon>ecological metagenomes</taxon>
    </lineage>
</organism>